<sequence>MTHLDPLRGAYTASGYDGVLDPKRIVETAEYVVELERLTTAIPRLHREVKNLRDTAPPSNDQILAAMLEKCSEATQPDEAGRLAQLRASADRFAYSLTHVGYPRASIQAEATPALKGLYSTVNLEQLRSDFAKLNRDDSKAIEHVAKLKDAESQLAKMEQSLADHSAFVLGCFKDCCLPLMFRGSPRAAMLSDFGLPGTATDIEIGLCILRQFGKDWRAVAACCPVPVSTHGTAISSMSSDRRKAWTKAYVAMGLQPGDPTKRKLYAPRVEPKADTGR</sequence>
<dbReference type="RefSeq" id="WP_145030611.1">
    <property type="nucleotide sequence ID" value="NZ_CP036271.1"/>
</dbReference>
<dbReference type="EMBL" id="CP036271">
    <property type="protein sequence ID" value="QDT54781.1"/>
    <property type="molecule type" value="Genomic_DNA"/>
</dbReference>
<feature type="region of interest" description="Disordered" evidence="2">
    <location>
        <begin position="258"/>
        <end position="278"/>
    </location>
</feature>
<dbReference type="AlphaFoldDB" id="A0A517SF80"/>
<accession>A0A517SF80</accession>
<reference evidence="3 4" key="1">
    <citation type="submission" date="2019-02" db="EMBL/GenBank/DDBJ databases">
        <title>Deep-cultivation of Planctomycetes and their phenomic and genomic characterization uncovers novel biology.</title>
        <authorList>
            <person name="Wiegand S."/>
            <person name="Jogler M."/>
            <person name="Boedeker C."/>
            <person name="Pinto D."/>
            <person name="Vollmers J."/>
            <person name="Rivas-Marin E."/>
            <person name="Kohn T."/>
            <person name="Peeters S.H."/>
            <person name="Heuer A."/>
            <person name="Rast P."/>
            <person name="Oberbeckmann S."/>
            <person name="Bunk B."/>
            <person name="Jeske O."/>
            <person name="Meyerdierks A."/>
            <person name="Storesund J.E."/>
            <person name="Kallscheuer N."/>
            <person name="Luecker S."/>
            <person name="Lage O.M."/>
            <person name="Pohl T."/>
            <person name="Merkel B.J."/>
            <person name="Hornburger P."/>
            <person name="Mueller R.-W."/>
            <person name="Bruemmer F."/>
            <person name="Labrenz M."/>
            <person name="Spormann A.M."/>
            <person name="Op den Camp H."/>
            <person name="Overmann J."/>
            <person name="Amann R."/>
            <person name="Jetten M.S.M."/>
            <person name="Mascher T."/>
            <person name="Medema M.H."/>
            <person name="Devos D.P."/>
            <person name="Kaster A.-K."/>
            <person name="Ovreas L."/>
            <person name="Rohde M."/>
            <person name="Galperin M.Y."/>
            <person name="Jogler C."/>
        </authorList>
    </citation>
    <scope>NUCLEOTIDE SEQUENCE [LARGE SCALE GENOMIC DNA]</scope>
    <source>
        <strain evidence="3 4">Pan44</strain>
    </source>
</reference>
<keyword evidence="4" id="KW-1185">Reference proteome</keyword>
<protein>
    <submittedName>
        <fullName evidence="3">Uncharacterized protein</fullName>
    </submittedName>
</protein>
<dbReference type="KEGG" id="ccos:Pan44_28190"/>
<keyword evidence="1" id="KW-0175">Coiled coil</keyword>
<gene>
    <name evidence="3" type="ORF">Pan44_28190</name>
</gene>
<evidence type="ECO:0000313" key="4">
    <source>
        <dbReference type="Proteomes" id="UP000315700"/>
    </source>
</evidence>
<dbReference type="InParanoid" id="A0A517SF80"/>
<organism evidence="3 4">
    <name type="scientific">Caulifigura coniformis</name>
    <dbReference type="NCBI Taxonomy" id="2527983"/>
    <lineage>
        <taxon>Bacteria</taxon>
        <taxon>Pseudomonadati</taxon>
        <taxon>Planctomycetota</taxon>
        <taxon>Planctomycetia</taxon>
        <taxon>Planctomycetales</taxon>
        <taxon>Planctomycetaceae</taxon>
        <taxon>Caulifigura</taxon>
    </lineage>
</organism>
<dbReference type="Proteomes" id="UP000315700">
    <property type="component" value="Chromosome"/>
</dbReference>
<feature type="coiled-coil region" evidence="1">
    <location>
        <begin position="141"/>
        <end position="168"/>
    </location>
</feature>
<name>A0A517SF80_9PLAN</name>
<evidence type="ECO:0000256" key="1">
    <source>
        <dbReference type="SAM" id="Coils"/>
    </source>
</evidence>
<proteinExistence type="predicted"/>
<evidence type="ECO:0000313" key="3">
    <source>
        <dbReference type="EMBL" id="QDT54781.1"/>
    </source>
</evidence>
<evidence type="ECO:0000256" key="2">
    <source>
        <dbReference type="SAM" id="MobiDB-lite"/>
    </source>
</evidence>